<sequence length="363" mass="41042">MRQFLCFIYFVFINIAYVYTQILYECNFDDGNILHHCFTMSISVVSSVGKADILPPDAPLSDVTSSLKPNDKGEVCQLPYQVKDYDWNMYFCNDDHCPTASNPNSWCNIGRFGHVQLFDTAEHVFPLSTPTGGINGTDEQCLIFYYYMSMIGTKNITIFKQEKHSHEEIIDSITSSPFNGWIQYNVSFISRTSDYEIFFVVQKMSTSGAPHIGFDEISIRQGSCDDQIETTMQSITTSSEMTTQDETTSKQTEDSTTRITTTPLSASTTSTPIDTSSSTTTSKEEIHTSTIVENIIISSYAQILPYETHHIIILSIIIPLVWVVFIVVVICIKRSNYIRNERSNSNRNMRLSNQIELHDASPA</sequence>
<evidence type="ECO:0000259" key="3">
    <source>
        <dbReference type="PROSITE" id="PS50060"/>
    </source>
</evidence>
<feature type="domain" description="MAM" evidence="3">
    <location>
        <begin position="24"/>
        <end position="226"/>
    </location>
</feature>
<dbReference type="AlphaFoldDB" id="A0A815QH03"/>
<dbReference type="EMBL" id="CAJNOE010002007">
    <property type="protein sequence ID" value="CAF1463110.1"/>
    <property type="molecule type" value="Genomic_DNA"/>
</dbReference>
<dbReference type="InterPro" id="IPR013320">
    <property type="entry name" value="ConA-like_dom_sf"/>
</dbReference>
<keyword evidence="2" id="KW-0812">Transmembrane</keyword>
<keyword evidence="2" id="KW-0472">Membrane</keyword>
<dbReference type="PROSITE" id="PS50060">
    <property type="entry name" value="MAM_2"/>
    <property type="match status" value="1"/>
</dbReference>
<protein>
    <recommendedName>
        <fullName evidence="3">MAM domain-containing protein</fullName>
    </recommendedName>
</protein>
<evidence type="ECO:0000313" key="4">
    <source>
        <dbReference type="EMBL" id="CAF1463110.1"/>
    </source>
</evidence>
<name>A0A815QH03_9BILA</name>
<dbReference type="GO" id="GO:0016020">
    <property type="term" value="C:membrane"/>
    <property type="evidence" value="ECO:0007669"/>
    <property type="project" value="InterPro"/>
</dbReference>
<dbReference type="SUPFAM" id="SSF49899">
    <property type="entry name" value="Concanavalin A-like lectins/glucanases"/>
    <property type="match status" value="1"/>
</dbReference>
<feature type="region of interest" description="Disordered" evidence="1">
    <location>
        <begin position="235"/>
        <end position="284"/>
    </location>
</feature>
<proteinExistence type="predicted"/>
<feature type="transmembrane region" description="Helical" evidence="2">
    <location>
        <begin position="311"/>
        <end position="332"/>
    </location>
</feature>
<feature type="compositionally biased region" description="Low complexity" evidence="1">
    <location>
        <begin position="257"/>
        <end position="281"/>
    </location>
</feature>
<dbReference type="Gene3D" id="2.60.120.200">
    <property type="match status" value="1"/>
</dbReference>
<keyword evidence="2" id="KW-1133">Transmembrane helix</keyword>
<evidence type="ECO:0000313" key="5">
    <source>
        <dbReference type="EMBL" id="CAF3584871.1"/>
    </source>
</evidence>
<feature type="compositionally biased region" description="Basic and acidic residues" evidence="1">
    <location>
        <begin position="247"/>
        <end position="256"/>
    </location>
</feature>
<dbReference type="Proteomes" id="UP000663860">
    <property type="component" value="Unassembled WGS sequence"/>
</dbReference>
<evidence type="ECO:0000313" key="6">
    <source>
        <dbReference type="Proteomes" id="UP000663860"/>
    </source>
</evidence>
<comment type="caution">
    <text evidence="4">The sequence shown here is derived from an EMBL/GenBank/DDBJ whole genome shotgun (WGS) entry which is preliminary data.</text>
</comment>
<reference evidence="4" key="1">
    <citation type="submission" date="2021-02" db="EMBL/GenBank/DDBJ databases">
        <authorList>
            <person name="Nowell W R."/>
        </authorList>
    </citation>
    <scope>NUCLEOTIDE SEQUENCE</scope>
</reference>
<dbReference type="Proteomes" id="UP000663881">
    <property type="component" value="Unassembled WGS sequence"/>
</dbReference>
<gene>
    <name evidence="4" type="ORF">IZO911_LOCUS43038</name>
    <name evidence="5" type="ORF">OKA104_LOCUS5801</name>
</gene>
<evidence type="ECO:0000256" key="1">
    <source>
        <dbReference type="SAM" id="MobiDB-lite"/>
    </source>
</evidence>
<dbReference type="InterPro" id="IPR000998">
    <property type="entry name" value="MAM_dom"/>
</dbReference>
<dbReference type="Pfam" id="PF00629">
    <property type="entry name" value="MAM"/>
    <property type="match status" value="1"/>
</dbReference>
<dbReference type="EMBL" id="CAJOAY010000206">
    <property type="protein sequence ID" value="CAF3584871.1"/>
    <property type="molecule type" value="Genomic_DNA"/>
</dbReference>
<feature type="compositionally biased region" description="Polar residues" evidence="1">
    <location>
        <begin position="235"/>
        <end position="246"/>
    </location>
</feature>
<organism evidence="4 6">
    <name type="scientific">Adineta steineri</name>
    <dbReference type="NCBI Taxonomy" id="433720"/>
    <lineage>
        <taxon>Eukaryota</taxon>
        <taxon>Metazoa</taxon>
        <taxon>Spiralia</taxon>
        <taxon>Gnathifera</taxon>
        <taxon>Rotifera</taxon>
        <taxon>Eurotatoria</taxon>
        <taxon>Bdelloidea</taxon>
        <taxon>Adinetida</taxon>
        <taxon>Adinetidae</taxon>
        <taxon>Adineta</taxon>
    </lineage>
</organism>
<accession>A0A815QH03</accession>
<evidence type="ECO:0000256" key="2">
    <source>
        <dbReference type="SAM" id="Phobius"/>
    </source>
</evidence>
<dbReference type="SMART" id="SM00137">
    <property type="entry name" value="MAM"/>
    <property type="match status" value="1"/>
</dbReference>